<proteinExistence type="predicted"/>
<sequence>MCCCYGVSVVIIVLICVSILQLCSYQTLVLLSGAAGIKTMSSERTLSKRNTK</sequence>
<reference evidence="2 3" key="1">
    <citation type="submission" date="2018-06" db="EMBL/GenBank/DDBJ databases">
        <title>WGS assembly of Brassica rapa FPsc.</title>
        <authorList>
            <person name="Bowman J."/>
            <person name="Kohchi T."/>
            <person name="Yamato K."/>
            <person name="Jenkins J."/>
            <person name="Shu S."/>
            <person name="Ishizaki K."/>
            <person name="Yamaoka S."/>
            <person name="Nishihama R."/>
            <person name="Nakamura Y."/>
            <person name="Berger F."/>
            <person name="Adam C."/>
            <person name="Aki S."/>
            <person name="Althoff F."/>
            <person name="Araki T."/>
            <person name="Arteaga-Vazquez M."/>
            <person name="Balasubrmanian S."/>
            <person name="Bauer D."/>
            <person name="Boehm C."/>
            <person name="Briginshaw L."/>
            <person name="Caballero-Perez J."/>
            <person name="Catarino B."/>
            <person name="Chen F."/>
            <person name="Chiyoda S."/>
            <person name="Chovatia M."/>
            <person name="Davies K."/>
            <person name="Delmans M."/>
            <person name="Demura T."/>
            <person name="Dierschke T."/>
            <person name="Dolan L."/>
            <person name="Dorantes-Acosta A."/>
            <person name="Eklund D."/>
            <person name="Florent S."/>
            <person name="Flores-Sandoval E."/>
            <person name="Fujiyama A."/>
            <person name="Fukuzawa H."/>
            <person name="Galik B."/>
            <person name="Grimanelli D."/>
            <person name="Grimwood J."/>
            <person name="Grossniklaus U."/>
            <person name="Hamada T."/>
            <person name="Haseloff J."/>
            <person name="Hetherington A."/>
            <person name="Higo A."/>
            <person name="Hirakawa Y."/>
            <person name="Hundley H."/>
            <person name="Ikeda Y."/>
            <person name="Inoue K."/>
            <person name="Inoue S."/>
            <person name="Ishida S."/>
            <person name="Jia Q."/>
            <person name="Kakita M."/>
            <person name="Kanazawa T."/>
            <person name="Kawai Y."/>
            <person name="Kawashima T."/>
            <person name="Kennedy M."/>
            <person name="Kinose K."/>
            <person name="Kinoshita T."/>
            <person name="Kohara Y."/>
            <person name="Koide E."/>
            <person name="Komatsu K."/>
            <person name="Kopischke S."/>
            <person name="Kubo M."/>
            <person name="Kyozuka J."/>
            <person name="Lagercrantz U."/>
            <person name="Lin S."/>
            <person name="Lindquist E."/>
            <person name="Lipzen A."/>
            <person name="Lu C."/>
            <person name="Luna E."/>
            <person name="Martienssen R."/>
            <person name="Minamino N."/>
            <person name="Mizutani M."/>
            <person name="Mizutani M."/>
            <person name="Mochizuki N."/>
            <person name="Monte I."/>
            <person name="Mosher R."/>
            <person name="Nagasaki H."/>
            <person name="Nakagami H."/>
            <person name="Naramoto S."/>
            <person name="Nishitani K."/>
            <person name="Ohtani M."/>
            <person name="Okamoto T."/>
            <person name="Okumura M."/>
            <person name="Phillips J."/>
            <person name="Pollak B."/>
            <person name="Reinders A."/>
            <person name="Roevekamp M."/>
            <person name="Sano R."/>
            <person name="Sawa S."/>
            <person name="Schmid M."/>
            <person name="Shirakawa M."/>
            <person name="Solano R."/>
            <person name="Spunde A."/>
            <person name="Suetsugu N."/>
            <person name="Sugano S."/>
            <person name="Sugiyama A."/>
            <person name="Sun R."/>
            <person name="Suzuki Y."/>
            <person name="Takenaka M."/>
            <person name="Takezawa D."/>
            <person name="Tomogane H."/>
            <person name="Tsuzuki M."/>
            <person name="Ueda T."/>
            <person name="Umeda M."/>
            <person name="Ward J."/>
            <person name="Watanabe Y."/>
            <person name="Yazaki K."/>
            <person name="Yokoyama R."/>
            <person name="Yoshitake Y."/>
            <person name="Yotsui I."/>
            <person name="Zachgo S."/>
            <person name="Schmutz J."/>
        </authorList>
    </citation>
    <scope>NUCLEOTIDE SEQUENCE [LARGE SCALE GENOMIC DNA]</scope>
    <source>
        <strain evidence="3">cv. B-3</strain>
    </source>
</reference>
<evidence type="ECO:0000313" key="3">
    <source>
        <dbReference type="Proteomes" id="UP000264353"/>
    </source>
</evidence>
<keyword evidence="1" id="KW-0812">Transmembrane</keyword>
<organism evidence="2 3">
    <name type="scientific">Brassica campestris</name>
    <name type="common">Field mustard</name>
    <dbReference type="NCBI Taxonomy" id="3711"/>
    <lineage>
        <taxon>Eukaryota</taxon>
        <taxon>Viridiplantae</taxon>
        <taxon>Streptophyta</taxon>
        <taxon>Embryophyta</taxon>
        <taxon>Tracheophyta</taxon>
        <taxon>Spermatophyta</taxon>
        <taxon>Magnoliopsida</taxon>
        <taxon>eudicotyledons</taxon>
        <taxon>Gunneridae</taxon>
        <taxon>Pentapetalae</taxon>
        <taxon>rosids</taxon>
        <taxon>malvids</taxon>
        <taxon>Brassicales</taxon>
        <taxon>Brassicaceae</taxon>
        <taxon>Brassiceae</taxon>
        <taxon>Brassica</taxon>
    </lineage>
</organism>
<feature type="transmembrane region" description="Helical" evidence="1">
    <location>
        <begin position="6"/>
        <end position="31"/>
    </location>
</feature>
<evidence type="ECO:0000256" key="1">
    <source>
        <dbReference type="SAM" id="Phobius"/>
    </source>
</evidence>
<keyword evidence="1" id="KW-0472">Membrane</keyword>
<dbReference type="EMBL" id="CM010632">
    <property type="protein sequence ID" value="RID63439.1"/>
    <property type="molecule type" value="Genomic_DNA"/>
</dbReference>
<keyword evidence="1" id="KW-1133">Transmembrane helix</keyword>
<dbReference type="AlphaFoldDB" id="A0A397ZCR4"/>
<dbReference type="Proteomes" id="UP000264353">
    <property type="component" value="Chromosome A5"/>
</dbReference>
<name>A0A397ZCR4_BRACM</name>
<gene>
    <name evidence="2" type="ORF">BRARA_E02448</name>
</gene>
<accession>A0A397ZCR4</accession>
<protein>
    <submittedName>
        <fullName evidence="2">Uncharacterized protein</fullName>
    </submittedName>
</protein>
<evidence type="ECO:0000313" key="2">
    <source>
        <dbReference type="EMBL" id="RID63439.1"/>
    </source>
</evidence>